<evidence type="ECO:0000313" key="5">
    <source>
        <dbReference type="Proteomes" id="UP000775547"/>
    </source>
</evidence>
<keyword evidence="2" id="KW-0863">Zinc-finger</keyword>
<keyword evidence="2" id="KW-0862">Zinc</keyword>
<evidence type="ECO:0000256" key="2">
    <source>
        <dbReference type="PROSITE-ProRule" id="PRU00047"/>
    </source>
</evidence>
<comment type="caution">
    <text evidence="4">The sequence shown here is derived from an EMBL/GenBank/DDBJ whole genome shotgun (WGS) entry which is preliminary data.</text>
</comment>
<protein>
    <recommendedName>
        <fullName evidence="3">CCHC-type domain-containing protein</fullName>
    </recommendedName>
</protein>
<proteinExistence type="predicted"/>
<dbReference type="CDD" id="cd00303">
    <property type="entry name" value="retropepsin_like"/>
    <property type="match status" value="1"/>
</dbReference>
<feature type="non-terminal residue" evidence="4">
    <location>
        <position position="504"/>
    </location>
</feature>
<reference evidence="4" key="1">
    <citation type="submission" date="2020-07" db="EMBL/GenBank/DDBJ databases">
        <authorList>
            <person name="Nieuwenhuis M."/>
            <person name="Van De Peppel L.J.J."/>
        </authorList>
    </citation>
    <scope>NUCLEOTIDE SEQUENCE</scope>
    <source>
        <strain evidence="4">AP01</strain>
        <tissue evidence="4">Mycelium</tissue>
    </source>
</reference>
<dbReference type="EMBL" id="JABCKV010000286">
    <property type="protein sequence ID" value="KAG5641582.1"/>
    <property type="molecule type" value="Genomic_DNA"/>
</dbReference>
<evidence type="ECO:0000256" key="1">
    <source>
        <dbReference type="ARBA" id="ARBA00022664"/>
    </source>
</evidence>
<feature type="domain" description="CCHC-type" evidence="3">
    <location>
        <begin position="33"/>
        <end position="49"/>
    </location>
</feature>
<dbReference type="InterPro" id="IPR021109">
    <property type="entry name" value="Peptidase_aspartic_dom_sf"/>
</dbReference>
<dbReference type="GO" id="GO:0006397">
    <property type="term" value="P:mRNA processing"/>
    <property type="evidence" value="ECO:0007669"/>
    <property type="project" value="UniProtKB-KW"/>
</dbReference>
<keyword evidence="5" id="KW-1185">Reference proteome</keyword>
<dbReference type="InterPro" id="IPR036875">
    <property type="entry name" value="Znf_CCHC_sf"/>
</dbReference>
<dbReference type="SUPFAM" id="SSF57756">
    <property type="entry name" value="Retrovirus zinc finger-like domains"/>
    <property type="match status" value="1"/>
</dbReference>
<dbReference type="GO" id="GO:0003676">
    <property type="term" value="F:nucleic acid binding"/>
    <property type="evidence" value="ECO:0007669"/>
    <property type="project" value="InterPro"/>
</dbReference>
<name>A0A9P7FZY1_9AGAR</name>
<dbReference type="Proteomes" id="UP000775547">
    <property type="component" value="Unassembled WGS sequence"/>
</dbReference>
<accession>A0A9P7FZY1</accession>
<gene>
    <name evidence="4" type="ORF">DXG03_004695</name>
</gene>
<dbReference type="InterPro" id="IPR001878">
    <property type="entry name" value="Znf_CCHC"/>
</dbReference>
<dbReference type="OrthoDB" id="1750432at2759"/>
<dbReference type="GO" id="GO:0008270">
    <property type="term" value="F:zinc ion binding"/>
    <property type="evidence" value="ECO:0007669"/>
    <property type="project" value="UniProtKB-KW"/>
</dbReference>
<dbReference type="Gene3D" id="4.10.60.10">
    <property type="entry name" value="Zinc finger, CCHC-type"/>
    <property type="match status" value="1"/>
</dbReference>
<evidence type="ECO:0000259" key="3">
    <source>
        <dbReference type="PROSITE" id="PS50158"/>
    </source>
</evidence>
<dbReference type="Gene3D" id="2.40.70.10">
    <property type="entry name" value="Acid Proteases"/>
    <property type="match status" value="1"/>
</dbReference>
<evidence type="ECO:0000313" key="4">
    <source>
        <dbReference type="EMBL" id="KAG5641582.1"/>
    </source>
</evidence>
<keyword evidence="2" id="KW-0479">Metal-binding</keyword>
<keyword evidence="1" id="KW-0507">mRNA processing</keyword>
<dbReference type="AlphaFoldDB" id="A0A9P7FZY1"/>
<reference evidence="4" key="2">
    <citation type="submission" date="2021-10" db="EMBL/GenBank/DDBJ databases">
        <title>Phylogenomics reveals ancestral predisposition of the termite-cultivated fungus Termitomyces towards a domesticated lifestyle.</title>
        <authorList>
            <person name="Auxier B."/>
            <person name="Grum-Grzhimaylo A."/>
            <person name="Cardenas M.E."/>
            <person name="Lodge J.D."/>
            <person name="Laessoe T."/>
            <person name="Pedersen O."/>
            <person name="Smith M.E."/>
            <person name="Kuyper T.W."/>
            <person name="Franco-Molano E.A."/>
            <person name="Baroni T.J."/>
            <person name="Aanen D.K."/>
        </authorList>
    </citation>
    <scope>NUCLEOTIDE SEQUENCE</scope>
    <source>
        <strain evidence="4">AP01</strain>
        <tissue evidence="4">Mycelium</tissue>
    </source>
</reference>
<sequence length="504" mass="57026">PGQSKFFAMHKDTWNSKLQLSDKERNELLEAGKCFKCKETGHVSQHCPKGTYVRSDKSGKAPGIPNFSIGIDLKNAEQARELAETTEELYGIGVGSISFDTIRYPKLKCLNFAQQTLGDCAADIAMRQLQAAQPYPGDPWNGSTEEHRFSIGSDGPSQYCIMDSENEDEFVYISAEMLNNPEFNLPLWYATTFAERMGLGLWTLPVETWLDFKMGDVLAHGLAWALHDNIKLLPHVRFDTPDGQRFTITEQDDSSYQITDYGEHTVTRIRTSILRNPKLRIADWYSKRVRRARYLEGLWNAEPGREPPEYLPIGDITGDAASTHLNNAAPYPGDPDSWIDMVARFKVIKVSENMRNVRTILPEHHLEDDGFDVIRWYFEAMRNQPVSDLEDTDYANEDYFFHNLYNPSEQAEIDFLVTQLLNSLQSIQDEEEGYGLRIFGVQIPQGSLAAIERNAVTLKDFSRVIPKPIVVVAHISGKPVRALIDSGSLGDFMSTTLADQLKVE</sequence>
<organism evidence="4 5">
    <name type="scientific">Asterophora parasitica</name>
    <dbReference type="NCBI Taxonomy" id="117018"/>
    <lineage>
        <taxon>Eukaryota</taxon>
        <taxon>Fungi</taxon>
        <taxon>Dikarya</taxon>
        <taxon>Basidiomycota</taxon>
        <taxon>Agaricomycotina</taxon>
        <taxon>Agaricomycetes</taxon>
        <taxon>Agaricomycetidae</taxon>
        <taxon>Agaricales</taxon>
        <taxon>Tricholomatineae</taxon>
        <taxon>Lyophyllaceae</taxon>
        <taxon>Asterophora</taxon>
    </lineage>
</organism>
<dbReference type="SMART" id="SM00343">
    <property type="entry name" value="ZnF_C2HC"/>
    <property type="match status" value="1"/>
</dbReference>
<dbReference type="PROSITE" id="PS50158">
    <property type="entry name" value="ZF_CCHC"/>
    <property type="match status" value="1"/>
</dbReference>